<evidence type="ECO:0000313" key="10">
    <source>
        <dbReference type="EMBL" id="RLE09881.1"/>
    </source>
</evidence>
<dbReference type="InterPro" id="IPR041350">
    <property type="entry name" value="CODH_A_N"/>
</dbReference>
<dbReference type="PANTHER" id="PTHR42281:SF1">
    <property type="entry name" value="ACETYL-COA DECARBONYLASE_SYNTHASE COMPLEX SUBUNIT BETA 1"/>
    <property type="match status" value="1"/>
</dbReference>
<dbReference type="InterPro" id="IPR004042">
    <property type="entry name" value="Intein_endonuc_central"/>
</dbReference>
<keyword evidence="3" id="KW-0808">Transferase</keyword>
<dbReference type="Pfam" id="PF03598">
    <property type="entry name" value="CdhC"/>
    <property type="match status" value="1"/>
</dbReference>
<evidence type="ECO:0000256" key="2">
    <source>
        <dbReference type="ARBA" id="ARBA00022596"/>
    </source>
</evidence>
<dbReference type="InterPro" id="IPR004461">
    <property type="entry name" value="CO_DH/Ac-CoA_synth_bsu"/>
</dbReference>
<dbReference type="GO" id="GO:0043885">
    <property type="term" value="F:anaerobic carbon-monoxide dehydrogenase activity"/>
    <property type="evidence" value="ECO:0007669"/>
    <property type="project" value="InterPro"/>
</dbReference>
<dbReference type="InterPro" id="IPR030934">
    <property type="entry name" value="Intein_C"/>
</dbReference>
<dbReference type="AlphaFoldDB" id="A0A497E4J6"/>
<dbReference type="GO" id="GO:0004519">
    <property type="term" value="F:endonuclease activity"/>
    <property type="evidence" value="ECO:0007669"/>
    <property type="project" value="InterPro"/>
</dbReference>
<dbReference type="InterPro" id="IPR006142">
    <property type="entry name" value="INTEIN"/>
</dbReference>
<gene>
    <name evidence="10" type="ORF">DRJ00_03075</name>
</gene>
<dbReference type="NCBIfam" id="TIGR01443">
    <property type="entry name" value="intein_Cterm"/>
    <property type="match status" value="1"/>
</dbReference>
<dbReference type="SUPFAM" id="SSF55608">
    <property type="entry name" value="Homing endonucleases"/>
    <property type="match status" value="2"/>
</dbReference>
<evidence type="ECO:0000256" key="1">
    <source>
        <dbReference type="ARBA" id="ARBA00012244"/>
    </source>
</evidence>
<dbReference type="SUPFAM" id="SSF51294">
    <property type="entry name" value="Hedgehog/intein (Hint) domain"/>
    <property type="match status" value="1"/>
</dbReference>
<dbReference type="SMART" id="SM00305">
    <property type="entry name" value="HintC"/>
    <property type="match status" value="1"/>
</dbReference>
<dbReference type="Gene3D" id="3.40.1470.10">
    <property type="entry name" value="Bifunctional carbon monoxide dehydrogenase/acetyl-coa synthase(codh/acs), Chain M, domain 5"/>
    <property type="match status" value="1"/>
</dbReference>
<protein>
    <recommendedName>
        <fullName evidence="1">CO-methylating acetyl-CoA synthase</fullName>
        <ecNumber evidence="1">2.3.1.169</ecNumber>
    </recommendedName>
</protein>
<feature type="domain" description="DOD-type homing endonuclease" evidence="9">
    <location>
        <begin position="740"/>
        <end position="886"/>
    </location>
</feature>
<sequence>MSRIIASAAIRGAYKYVKEAEEKLDRLIEEKGPDQTIGFPNTAYYLPLILALLGIEVKTLADAKKALKQAKSLLPPPVKEKLWLPYLGDTLDAGIATLIAEEIIEALKYLTGDEPKGIWLGFTDDATLRRQGIKLVDGRMPGFAACVGALPTNEQAVELARSLQEKNILVFMASSTGGKSMAEQLAEEGIEMSWDNFLVPYGKDTSAAVLALNFAVRAALTFGGIKPEGPEKAREIGRKILLYNKERVHAFVLALGKDPEVSESGQLLTDEKYATAAGAINFGFPVLSDVDIPQILPTGICTYEHVVSGIPPSKIVNKAIEVRGLEIKVTEIPIPVPYGAGFEGERVRKGQMHVEFGGKRSVAFELLRGRPMDEVEDGKIQIIGPDIDSVEEGSAMPLGILVEVAGRNFSEDFETVLERRIHEFLSCANGIFHMGQRAIAWIRISKEAYQKGFRLRHFGEILIAKIHDEYSRIVDKVQVTLITDEERIKGPLEEAKRIYHERDERLGGMTDEDVDEFYSCILCVPEKENIILPDGSFQSVENLFDEASCEFVLSLNSHDFQAQPVEEFFLNPAPSKLIKITLSNGNSLSLTPNHSVLVDRKEGLKWLKTSELKTGDWLICPLTTVIEPNVKNFYVIDFLSPEIKVCDEKALSFLKESILKRYGTLSRGARQLGIDYQKLYQALRIGETIARRRLSLREVRSICEKLTISWDKFKTRIKELEIGKRCRLNKNILDEEFLYLAGLVASDGCIIKRGKSSFVQFTNTEESLVDRFSKIVYNWLGVSPKIYEVEPTMSISKKVKVRGKKKVFVCRVHNPLLGQILMGLGIRKDKGWNGEKISSLSSGLVTSFIRGIFDGDGHVTKEHVLISTGGYREAQHIHLLLKKLGISSYITKTTRGYRVGTRSFNDLEKFRSLISSHHPAKLQKMEEVVSHRDKNHVIRTDTVPCLCGRLIGNLIERYRKKLRIIKLSVDYKTIKNWVEGRHRISREKLKLLLDDLKEVVDSHDQDYRELLFWYNSRVSFERIKSLREVKYSRPQVYNISVKDTHNYLVNGVVVRNCQSYAPNHVCIVTPERLGLCGAYTWLDCKASYQLNPHGPNEPVKKGRCLDPVKGEWEGVNEYLKVKSHGNLQRFKAYSILEDPMTSCGCFECIVAVLPEANGFMIVNREYTGMTPIGMTFSTMAGQVGGGIQTPGFLGIGKVYITSKKFISAEGGIERVVWMPDELKEEIRERLEKRLEEIGKPELMDKIATEKDATTSEELLEFLKKKNHPVLSMPPLM</sequence>
<dbReference type="Gene3D" id="3.10.28.10">
    <property type="entry name" value="Homing endonucleases"/>
    <property type="match status" value="1"/>
</dbReference>
<evidence type="ECO:0000256" key="4">
    <source>
        <dbReference type="ARBA" id="ARBA00022723"/>
    </source>
</evidence>
<dbReference type="Gene3D" id="2.170.16.10">
    <property type="entry name" value="Hedgehog/Intein (Hint) domain"/>
    <property type="match status" value="2"/>
</dbReference>
<dbReference type="InterPro" id="IPR027434">
    <property type="entry name" value="Homing_endonucl"/>
</dbReference>
<dbReference type="PRINTS" id="PR00379">
    <property type="entry name" value="INTEIN"/>
</dbReference>
<dbReference type="PANTHER" id="PTHR42281">
    <property type="match status" value="1"/>
</dbReference>
<dbReference type="PROSITE" id="PS50818">
    <property type="entry name" value="INTEIN_C_TER"/>
    <property type="match status" value="1"/>
</dbReference>
<accession>A0A497E4J6</accession>
<name>A0A497E4J6_UNCAE</name>
<dbReference type="Gene3D" id="3.30.1650.10">
    <property type="entry name" value="Bifunctional carbon monoxide dehydrogenase/acetyl-coa synthase(codh/acs), Chain M, domain 3"/>
    <property type="match status" value="1"/>
</dbReference>
<evidence type="ECO:0000256" key="6">
    <source>
        <dbReference type="ARBA" id="ARBA00023000"/>
    </source>
</evidence>
<dbReference type="CDD" id="cd00081">
    <property type="entry name" value="Hint"/>
    <property type="match status" value="2"/>
</dbReference>
<evidence type="ECO:0000313" key="11">
    <source>
        <dbReference type="Proteomes" id="UP000279422"/>
    </source>
</evidence>
<dbReference type="GO" id="GO:0043884">
    <property type="term" value="F:CO-methylating acetyl-CoA synthase activity"/>
    <property type="evidence" value="ECO:0007669"/>
    <property type="project" value="UniProtKB-EC"/>
</dbReference>
<dbReference type="SUPFAM" id="SSF56821">
    <property type="entry name" value="Prismane protein-like"/>
    <property type="match status" value="2"/>
</dbReference>
<dbReference type="GO" id="GO:0046872">
    <property type="term" value="F:metal ion binding"/>
    <property type="evidence" value="ECO:0007669"/>
    <property type="project" value="UniProtKB-KW"/>
</dbReference>
<dbReference type="InterPro" id="IPR003586">
    <property type="entry name" value="Hint_dom_C"/>
</dbReference>
<dbReference type="Gene3D" id="1.10.8.190">
    <property type="entry name" value="Carbon monoxide dehydrogenase alpha subunit. Chain M, domain 1"/>
    <property type="match status" value="1"/>
</dbReference>
<dbReference type="EC" id="2.3.1.169" evidence="1"/>
<dbReference type="SMART" id="SM00306">
    <property type="entry name" value="HintN"/>
    <property type="match status" value="1"/>
</dbReference>
<dbReference type="Pfam" id="PF14528">
    <property type="entry name" value="LAGLIDADG_3"/>
    <property type="match status" value="2"/>
</dbReference>
<dbReference type="InterPro" id="IPR004860">
    <property type="entry name" value="LAGLIDADG_dom"/>
</dbReference>
<keyword evidence="4" id="KW-0479">Metal-binding</keyword>
<evidence type="ECO:0000259" key="9">
    <source>
        <dbReference type="PROSITE" id="PS50819"/>
    </source>
</evidence>
<dbReference type="PROSITE" id="PS50817">
    <property type="entry name" value="INTEIN_N_TER"/>
    <property type="match status" value="1"/>
</dbReference>
<dbReference type="GO" id="GO:0006084">
    <property type="term" value="P:acetyl-CoA metabolic process"/>
    <property type="evidence" value="ECO:0007669"/>
    <property type="project" value="InterPro"/>
</dbReference>
<comment type="caution">
    <text evidence="10">The sequence shown here is derived from an EMBL/GenBank/DDBJ whole genome shotgun (WGS) entry which is preliminary data.</text>
</comment>
<dbReference type="InterPro" id="IPR006141">
    <property type="entry name" value="Intein_N"/>
</dbReference>
<keyword evidence="6" id="KW-0651">Protein splicing</keyword>
<evidence type="ECO:0000256" key="3">
    <source>
        <dbReference type="ARBA" id="ARBA00022679"/>
    </source>
</evidence>
<dbReference type="EMBL" id="QMPZ01000025">
    <property type="protein sequence ID" value="RLE09881.1"/>
    <property type="molecule type" value="Genomic_DNA"/>
</dbReference>
<dbReference type="GO" id="GO:0016539">
    <property type="term" value="P:intein-mediated protein splicing"/>
    <property type="evidence" value="ECO:0007669"/>
    <property type="project" value="InterPro"/>
</dbReference>
<evidence type="ECO:0000256" key="7">
    <source>
        <dbReference type="ARBA" id="ARBA00023004"/>
    </source>
</evidence>
<dbReference type="Pfam" id="PF18537">
    <property type="entry name" value="CODH_A_N"/>
    <property type="match status" value="1"/>
</dbReference>
<proteinExistence type="predicted"/>
<dbReference type="InterPro" id="IPR036844">
    <property type="entry name" value="Hint_dom_sf"/>
</dbReference>
<dbReference type="Pfam" id="PF19436">
    <property type="entry name" value="ACS_CODH_B_C"/>
    <property type="match status" value="2"/>
</dbReference>
<dbReference type="InterPro" id="IPR045822">
    <property type="entry name" value="ACS_CODH_B_C"/>
</dbReference>
<reference evidence="10 11" key="1">
    <citation type="submission" date="2018-06" db="EMBL/GenBank/DDBJ databases">
        <title>Extensive metabolic versatility and redundancy in microbially diverse, dynamic hydrothermal sediments.</title>
        <authorList>
            <person name="Dombrowski N."/>
            <person name="Teske A."/>
            <person name="Baker B.J."/>
        </authorList>
    </citation>
    <scope>NUCLEOTIDE SEQUENCE [LARGE SCALE GENOMIC DNA]</scope>
    <source>
        <strain evidence="10">B47_G16</strain>
    </source>
</reference>
<dbReference type="PROSITE" id="PS50819">
    <property type="entry name" value="INTEIN_ENDONUCLEASE"/>
    <property type="match status" value="1"/>
</dbReference>
<evidence type="ECO:0000256" key="5">
    <source>
        <dbReference type="ARBA" id="ARBA00022813"/>
    </source>
</evidence>
<keyword evidence="2" id="KW-0533">Nickel</keyword>
<dbReference type="InterPro" id="IPR003587">
    <property type="entry name" value="Hint_dom_N"/>
</dbReference>
<dbReference type="NCBIfam" id="TIGR01445">
    <property type="entry name" value="intein_Nterm"/>
    <property type="match status" value="1"/>
</dbReference>
<keyword evidence="5" id="KW-0068">Autocatalytic cleavage</keyword>
<keyword evidence="8" id="KW-0411">Iron-sulfur</keyword>
<dbReference type="Proteomes" id="UP000279422">
    <property type="component" value="Unassembled WGS sequence"/>
</dbReference>
<dbReference type="Gene3D" id="3.40.50.2030">
    <property type="match status" value="1"/>
</dbReference>
<evidence type="ECO:0000256" key="8">
    <source>
        <dbReference type="ARBA" id="ARBA00023014"/>
    </source>
</evidence>
<organism evidence="10 11">
    <name type="scientific">Aerophobetes bacterium</name>
    <dbReference type="NCBI Taxonomy" id="2030807"/>
    <lineage>
        <taxon>Bacteria</taxon>
        <taxon>Candidatus Aerophobota</taxon>
    </lineage>
</organism>
<dbReference type="InterPro" id="IPR016099">
    <property type="entry name" value="Prismane-like_a/b-sand"/>
</dbReference>
<dbReference type="Gene3D" id="3.40.970.20">
    <property type="entry name" value="Carbon monoxide dehydrogenase alpha subunit. Chain D, domain 4"/>
    <property type="match status" value="1"/>
</dbReference>
<dbReference type="InterPro" id="IPR038571">
    <property type="entry name" value="CO_DH/Ac-CoA_synth_bsu_3_sf"/>
</dbReference>
<dbReference type="InterPro" id="IPR011254">
    <property type="entry name" value="Prismane-like_sf"/>
</dbReference>
<keyword evidence="7" id="KW-0408">Iron</keyword>
<dbReference type="GO" id="GO:0051536">
    <property type="term" value="F:iron-sulfur cluster binding"/>
    <property type="evidence" value="ECO:0007669"/>
    <property type="project" value="UniProtKB-KW"/>
</dbReference>